<feature type="region of interest" description="Disordered" evidence="1">
    <location>
        <begin position="1"/>
        <end position="25"/>
    </location>
</feature>
<comment type="caution">
    <text evidence="2">The sequence shown here is derived from an EMBL/GenBank/DDBJ whole genome shotgun (WGS) entry which is preliminary data.</text>
</comment>
<gene>
    <name evidence="2" type="ORF">Ciccas_009699</name>
</gene>
<proteinExistence type="predicted"/>
<feature type="region of interest" description="Disordered" evidence="1">
    <location>
        <begin position="615"/>
        <end position="644"/>
    </location>
</feature>
<feature type="region of interest" description="Disordered" evidence="1">
    <location>
        <begin position="358"/>
        <end position="379"/>
    </location>
</feature>
<reference evidence="2 3" key="1">
    <citation type="submission" date="2024-11" db="EMBL/GenBank/DDBJ databases">
        <title>Adaptive evolution of stress response genes in parasites aligns with host niche diversity.</title>
        <authorList>
            <person name="Hahn C."/>
            <person name="Resl P."/>
        </authorList>
    </citation>
    <scope>NUCLEOTIDE SEQUENCE [LARGE SCALE GENOMIC DNA]</scope>
    <source>
        <strain evidence="2">EGGRZ-B1_66</strain>
        <tissue evidence="2">Body</tissue>
    </source>
</reference>
<evidence type="ECO:0000313" key="3">
    <source>
        <dbReference type="Proteomes" id="UP001626550"/>
    </source>
</evidence>
<keyword evidence="3" id="KW-1185">Reference proteome</keyword>
<feature type="compositionally biased region" description="Polar residues" evidence="1">
    <location>
        <begin position="498"/>
        <end position="520"/>
    </location>
</feature>
<organism evidence="2 3">
    <name type="scientific">Cichlidogyrus casuarinus</name>
    <dbReference type="NCBI Taxonomy" id="1844966"/>
    <lineage>
        <taxon>Eukaryota</taxon>
        <taxon>Metazoa</taxon>
        <taxon>Spiralia</taxon>
        <taxon>Lophotrochozoa</taxon>
        <taxon>Platyhelminthes</taxon>
        <taxon>Monogenea</taxon>
        <taxon>Monopisthocotylea</taxon>
        <taxon>Dactylogyridea</taxon>
        <taxon>Ancyrocephalidae</taxon>
        <taxon>Cichlidogyrus</taxon>
    </lineage>
</organism>
<dbReference type="Proteomes" id="UP001626550">
    <property type="component" value="Unassembled WGS sequence"/>
</dbReference>
<evidence type="ECO:0000313" key="2">
    <source>
        <dbReference type="EMBL" id="KAL3311715.1"/>
    </source>
</evidence>
<feature type="region of interest" description="Disordered" evidence="1">
    <location>
        <begin position="228"/>
        <end position="256"/>
    </location>
</feature>
<sequence>MWEFWQSLEPVTSRESESAKSTKETIMEETVLRKRRMKFSGFGGPSQWSRPGSIIGYPSFTSARVSNSETRRRRSSVSSPIGLDQELSHKSLTQMMTMRHTPNSGNAFVPSVQGFGSRRFMDKRRSVPHITTHALGPSKLRIAGRSYSSSDTQSDTDSVDVSCSSFGPFPVAKLTASQRRRGSSELMLDLNAESAKSAALLSARNRADLCISAGGSIRGRHRNPTLYVSSAQGNTRPPADPTSAARNDWRSSAPSLLDNLPKVPLSTIIAHEQENQFPALIEKDDTDSDCSQKHPGQTNCITSRDFYRWRRSESAHANNRTTSAYYTPLGRSSFGSSNPWFVSMEESYAVDPETRSVTSTRHTSVGPGKSVVLTGGGQSPQLSLSSMASSLRNSRHMLDVIRGTYELQRRQQQLEAPVVDEKSQLAAVKSLTVLSSAAGAVASSKRSRIPLAYRSLARASLQATAEDFKRQRHSMHSAYTESFDETSERSNRPPSVDQVDSSSRHTLLSLSQADYSQSNGAARPTRNAPSSDSTSAKSFDANGTGSMRRKISPLLSLNAQQLPELMSKSHDGSIHLQSCSTIKSSAIKGRSYSAKFRSGPSRLWRFCSMSEARHANKGSVTGDQEFPRRQESPNASTKNTSNLAQDQKKFQCCLLS</sequence>
<evidence type="ECO:0000256" key="1">
    <source>
        <dbReference type="SAM" id="MobiDB-lite"/>
    </source>
</evidence>
<dbReference type="EMBL" id="JBJKFK010002054">
    <property type="protein sequence ID" value="KAL3311715.1"/>
    <property type="molecule type" value="Genomic_DNA"/>
</dbReference>
<accession>A0ABD2PW94</accession>
<protein>
    <submittedName>
        <fullName evidence="2">Uncharacterized protein</fullName>
    </submittedName>
</protein>
<dbReference type="AlphaFoldDB" id="A0ABD2PW94"/>
<feature type="compositionally biased region" description="Basic and acidic residues" evidence="1">
    <location>
        <begin position="12"/>
        <end position="25"/>
    </location>
</feature>
<name>A0ABD2PW94_9PLAT</name>
<feature type="region of interest" description="Disordered" evidence="1">
    <location>
        <begin position="467"/>
        <end position="547"/>
    </location>
</feature>
<feature type="compositionally biased region" description="Polar residues" evidence="1">
    <location>
        <begin position="527"/>
        <end position="545"/>
    </location>
</feature>
<feature type="compositionally biased region" description="Polar residues" evidence="1">
    <location>
        <begin position="632"/>
        <end position="644"/>
    </location>
</feature>